<reference evidence="1 2" key="1">
    <citation type="journal article" date="2017" name="Antonie Van Leeuwenhoek">
        <title>Rhizobium rhizosphaerae sp. nov., a novel species isolated from rice rhizosphere.</title>
        <authorList>
            <person name="Zhao J.J."/>
            <person name="Zhang J."/>
            <person name="Zhang R.J."/>
            <person name="Zhang C.W."/>
            <person name="Yin H.Q."/>
            <person name="Zhang X.X."/>
        </authorList>
    </citation>
    <scope>NUCLEOTIDE SEQUENCE [LARGE SCALE GENOMIC DNA]</scope>
    <source>
        <strain evidence="1 2">E3</strain>
    </source>
</reference>
<dbReference type="STRING" id="1127673.GLIP_4307"/>
<dbReference type="OrthoDB" id="9997at2"/>
<dbReference type="Proteomes" id="UP000006334">
    <property type="component" value="Unassembled WGS sequence"/>
</dbReference>
<keyword evidence="2" id="KW-1185">Reference proteome</keyword>
<organism evidence="1 2">
    <name type="scientific">Aliiglaciecola lipolytica E3</name>
    <dbReference type="NCBI Taxonomy" id="1127673"/>
    <lineage>
        <taxon>Bacteria</taxon>
        <taxon>Pseudomonadati</taxon>
        <taxon>Pseudomonadota</taxon>
        <taxon>Gammaproteobacteria</taxon>
        <taxon>Alteromonadales</taxon>
        <taxon>Alteromonadaceae</taxon>
        <taxon>Aliiglaciecola</taxon>
    </lineage>
</organism>
<dbReference type="eggNOG" id="COG5544">
    <property type="taxonomic scope" value="Bacteria"/>
</dbReference>
<comment type="caution">
    <text evidence="1">The sequence shown here is derived from an EMBL/GenBank/DDBJ whole genome shotgun (WGS) entry which is preliminary data.</text>
</comment>
<dbReference type="AlphaFoldDB" id="K6YJY3"/>
<protein>
    <submittedName>
        <fullName evidence="1">Uncharacterized protein</fullName>
    </submittedName>
</protein>
<evidence type="ECO:0000313" key="2">
    <source>
        <dbReference type="Proteomes" id="UP000006334"/>
    </source>
</evidence>
<evidence type="ECO:0000313" key="1">
    <source>
        <dbReference type="EMBL" id="GAC16918.1"/>
    </source>
</evidence>
<gene>
    <name evidence="1" type="ORF">GLIP_4307</name>
</gene>
<proteinExistence type="predicted"/>
<dbReference type="RefSeq" id="WP_008846720.1">
    <property type="nucleotide sequence ID" value="NZ_BAEN01000076.1"/>
</dbReference>
<dbReference type="EMBL" id="BAEN01000076">
    <property type="protein sequence ID" value="GAC16918.1"/>
    <property type="molecule type" value="Genomic_DNA"/>
</dbReference>
<sequence length="428" mass="47484">MSRLIKFFKMTLLFLIAVTVVLVVLIFETKPLVVANASKQVDDADSVNILLRQIRQITQRRFVPQTIYMSNPQMNSLVGFMQRAVPEFSGEVLTDKEKLTTKFTYKVPVDWFSLYLNFSAELITAPGVQVRNIQLGDLPIYGQWGVSAMTFLVNWWTNSDLGDMALNQVSEVKTSENAVEIRLIPIHDFLVSLNEIKNGLSGSDNEELKQKVTFYLAYLDSLSFSSLPTGQPLADYLKPLFQKAQSQTVNSSAVVENEAALLALAIYAGHHRIANFIGNVQPFEGKVVMPYYRPLISGRSDLTQHFVISAAIKILSQQGISAAIGEFKELMDRAEGGSGFSFADLAADLAGIKLAVMAIDPVHAETLQASLANISSEEQFFPAITHLPEGLSKNEFSRQYGDVEGEKYKQVVALINQRIDDLALYQGL</sequence>
<accession>K6YJY3</accession>
<name>K6YJY3_9ALTE</name>